<evidence type="ECO:0000313" key="12">
    <source>
        <dbReference type="Proteomes" id="UP001501777"/>
    </source>
</evidence>
<dbReference type="Pfam" id="PF00109">
    <property type="entry name" value="ketoacyl-synt"/>
    <property type="match status" value="3"/>
</dbReference>
<dbReference type="Gene3D" id="3.30.70.3290">
    <property type="match status" value="3"/>
</dbReference>
<dbReference type="SUPFAM" id="SSF47336">
    <property type="entry name" value="ACP-like"/>
    <property type="match status" value="3"/>
</dbReference>
<dbReference type="SMART" id="SM00827">
    <property type="entry name" value="PKS_AT"/>
    <property type="match status" value="3"/>
</dbReference>
<evidence type="ECO:0000256" key="3">
    <source>
        <dbReference type="ARBA" id="ARBA00022553"/>
    </source>
</evidence>
<dbReference type="InterPro" id="IPR006162">
    <property type="entry name" value="Ppantetheine_attach_site"/>
</dbReference>
<dbReference type="Pfam" id="PF16197">
    <property type="entry name" value="KAsynt_C_assoc"/>
    <property type="match status" value="3"/>
</dbReference>
<feature type="domain" description="Ketosynthase family 3 (KS3)" evidence="10">
    <location>
        <begin position="33"/>
        <end position="459"/>
    </location>
</feature>
<dbReference type="Gene3D" id="3.40.47.10">
    <property type="match status" value="3"/>
</dbReference>
<keyword evidence="3" id="KW-0597">Phosphoprotein</keyword>
<dbReference type="RefSeq" id="WP_344399431.1">
    <property type="nucleotide sequence ID" value="NZ_BAAASG010000004.1"/>
</dbReference>
<dbReference type="SMART" id="SM00822">
    <property type="entry name" value="PKS_KR"/>
    <property type="match status" value="3"/>
</dbReference>
<sequence length="4793" mass="496088">MASEDKLRDYLKLVTANLRQVRRRLAEVEERSREPIAIVGIGCRFPGGADSPERLWDLLAGGTDAIGAFPQDRGWDLENLYDPDPDHPGTSYARHGGFVHDVAEFDAGFFGISPREALMMDPQQRLLLETSWEALEQAGIDAATLRGSRTGVFTGAYTSGYGTGSSVEAKGSEGHLLTGIATSVMSGRIAFSFGLEGPAVTVDTACSSSLVALHLAVQSLRSGECSLALVSGVTVVATPAVFVGFSRQRGMSVDGRCRSFSAEAEGSGWGEGVGVLVVERLSDARRNGHRVLAVVRGSAVNQDGASNGLTAPNGPSQQRVIRAALADAALSSADVDVVEAHGSATTLGDPIEADALIATYGQERPEGRPLWLGSVKSVIGHTQAAAGAAGMIKMVLALQHQEMPRTLHVGEPTPHVDWSAGEVRLLTEGRPWPAGERVRRAGVSAFGMSGTNVHVILEEAPAVGAGAGAGSVPVDGVEESGEAVGFAAAEPVEPALAVVEADGLSAWPVSGRSPEALAAQAGRLREWATARPEVSAADVAWSLATTRSVFEHRAVVVGGGRGELTAGLESLAVGERAGSVVSGVARSGGRTVFVFAGQGAQWVGMGRELAGSSPVFAARLAECERALAPLVEWSLSAVLEGVEGAPGLDRADVVQPVLWAVMVSLAAVWEAAGVVPDAVVGHSQGEVAAATVAGMLSLEDAARVVVARSKGLSGLSVEGSMVSVVMPSAAVSGLVDGFGGRLSVAAVNGPAAVVVSGEPGALSEFERELAARHVLRWRIPETDFVAHSAAVEPLEAVLAAELAQISPVAGRVPMVSTVTGEWITGEGLDAAYWYANLRGMVCFERATRVLLDGGFDMFVEVSPHPVLTGPVAETAEDAGVSGVVAVGTLERDNGGASRIVRSFAEAFVGGLPVDWRRVLPPAQAVELPTYAFQRQRYWLASAAPAEGGDGVYSPEEARFWAAVEEGDLASIADTLAIEDRHQLDTLLPALATWRRGAQVRSATGGWRYRVDWAPVSEPPAPVLSGHWLVVVPAAPTGEQLVDRCIDALTSRGARTVVARVPAAAVDRAGVASVLAEALGEAEPAGVLSLLALDVTPVPEHPVVPVGLAATVALVQALGDARISAPLWAVTSAAVAATPGEAPSSPAQAQVWGLGRVVALEHPERWGGLIDLPEALDERGGARLAAVLAGCGEDQAAIRQTGLLGRRLTHAPQPSAAEGAWRPTRGTALITGGDDAIGEHLARWLAERGAPRVVLIGSSGPGAPGSVALAAELAALGTQVDVLACDTRQRGELTGAVAWTCARGPALTAVLHTAEEIDAGPIDTLELDDLSSVLAAKAGAAARLEELTAGQDLDAFVLFSSVAAVWGGGRQPGFSAANAFLDALAERRLARGETATSVAWGPWSCGAMSSGDDGLRLERRGLRLMPPELAVQALAHILDGREGPVTVADVDWARFAPPFTLRRPSPLIADLPEVRQALADAAAGADRSDTAAADPEARTELKRRLADLPAADQNQALVTLVRTEAAAVLDYLSADAVGAGRPFSDLGFDSLTAVELRNRLSTATGLKLPATLLFDYPNPMLLAGYLRAELFGDRSGDVPAVAAAVVDDGDPIAIVGMACRFPGGVTTPEELWQLIASGTDAIGAFPQDRGWDLDALYDPDPDRIGTAYVRQGGFVYDAAEFDAGFFGISPREALAMDPQQRLLLETSWEALERAGIPQAGLRGSRTGVFVGASFAGYGVRAATDSVEAHLLTGTTTSVISGRVSYTLGLEGPALTVDTACSSALVAVTMACQSLRTGESSLALAGGAFVAASPDLFVWVSRQKGLAPDGRSKSFSAAADGMGISEGAGMVVLERLSDARRNGHPVLAVVRGAAVNQDGASNGLTAPNGPSQQRVIRAALANAGLTPSDVDVVEAHGSGTVLGDPIEAQAVIAAYGQDRPEGRPIWLGSVKSNIGHAQAAAGIGGLIKMVLALKNRTLPKSLHLGEASPHVDWTAGDVRLLAESHPWDTDGRPRRAGVSSFGVSGTNVHVIVEEEPAEQPTDPAAADGDGAGGDRETAVLDAPDALAWTVSGRTAESMRHQAARLAAHVAARPEQHPADLAWSLAATRSVFEYRTVITGSGREDLVAGLAAVAAGEGAPGVVTGTTAAAEVDRPVFVFPGQGAQWAGMGRELAASSPVFAARLAQCEQALAPYVDWSLTQVIAGADDAPPLERADVAQPALWAVMVSLAAVWEAAGVTPGAVIGHSQGEIAAAVVAGMLSLEDAAKVVAVRSQALSGLGTGGGMLSVVMPAAAVRELLAPWGDRLSVAAVNGPAATVVSGESAALAEFEAELSRRRVLRWSIPVTDFVAHSAGIDDVAGLLTERLAGIRPDTGRLPLFSTVECRWMQGAELDPGYWFANVRRTVRFDEAIRALAGAGHQMFIEVSPQPVLTTGIVETVEDMGTAVVPVVTGTLDREHSGPRRFLTALAQVHIGGCDIDWQRVLPAGRHTDLPTYAFQHQRYWLPAADQAGHPAPDGGAKAEARFWAAVEDGDLQQLADTLAVDGRQAFGEVLPRLAAWRRGEQEREVTENWRYRVTWAPVPDRAPATLTGTWLVAVPTERTDGTADLVDACVRALAAHGAHAEVVEVAAGTARREPLAAELARLVETARAEGAPGRIAGVVSLVALDERPVPGSPVVPRGLDATVTVLQAMTDAEITVPLWMLTAGAVSTGPGDMLTGPVQAQVWGLGRVVALEQPDRWGGLIDLPAALDDRAAARLVAVLAGCDEDQVAIRPSGIMGRRLTRRPPRRTGRAFTPRGTVLITGGTGAIGKHTARWLADRGAERLVLSSRSGPAATGAAHLAASLSTAGSDVQIIACDSAERAQLAGVIDRIASGGPALRTVLHTAGVLDDGVLDGLDTDRLAGALSAKAGGAAHLDELTAGLDLDAFVLFSSGASTFGGAGQSNYSAANAYLDGLAENRRARGLPALSVAWGPWAGEGVSQASEAARQRLRRNRWEVLMDPALAVQALGEAMSGSDTVLTVMDLDWPALADAPGAAEVLAVPFLRDLPDVQELGASLRAGGTGPRDEGELARSLAGLSRAEQDRALEDLVLTEAAAVLGYAGPAEVEPSRAFSELGFDSLTAVELRNRISRVTGLRLPATLLFDHPSPVALVDSLRASLLGASAATAAAPAAVQSASSADTDDPVVIVAMSCRYPGGIGSPDELWHLLAGGGDAVSGFPQDRGWDIDSLYDPDPAHSGTVYVREGGFLHQAAHFDAGFFGISPREALAMDPQQRLLLELSWEALESAGLDPASLRGSRTGVFVGGYSSNYASVSMQLAGPDGSAQTEGHLVTGNATSILSGRVSYVLGLEGPAVTVDTACSSSLVALHMAAQALRSGECSLALVGGVSVMATPWEMVGFARQRGLASDGRSKAFSADADGMGMGEGAGMLVVERLSDALRGGHDVLAVVRGSAINQDGASNGLTAPNGPSQQRVIRAALASAGLRADEIDAVEAHGTGTPLGDPIEAQALLATYGQERADREPLWLGSVKSNLGHTQAAAGVAGVIKMVLALRHGELPRTLHAEEPSPHVDWASGAVELLQRPRPWQAGDRVRRAGVSAFGISGTNAHVLLEEAPERAQAPAGGEQPTAPAVLSADAADAWVVSSRSPEGLTAQAQRLRAWTEARPQLEPADVAWSLATTRSVFEHRAVVVGGDREELTAGLERLADGAPGAGVVSGGAGSGRRVGLVFAGQGSQWLGMGRGLHESSPLFAQTFDQVSGLLELELGVSVRDVVLGAEGTDESLVDQTLYAQAGLFAFEVALAALLTASGLTADAVVGHSVGEIAAAYVAGVLSLPDACRLVAARARLMQALPGGGAMTAINAPEADVVSSMADIEGVSLAAVNGPDSVVVSGDPDAVARVAEHWREQGRRTRQLRVSHAFHSPAMDPAVGELERVAGELEHHRPRLLWAGALTGELVTACEPGYWPAQTRRTVRFADALATLAAQGITLFVEVGPDGSLSALGRDAVASAGAEEAVFVPLQRRTDQGVTGFMTGLARAFVHGAVVDWTAVLPPAQRVALPTYAFQHRHFWPEGTLLPPSEAGNPTAGADSAAEAQFWAVVEGRDLAGLADTLALEQEHLSEVLPALAAWRHREQDRATTANWRYRVTWTPVAEPGPGALSGTWLLVVPDGAAEDELTSGCAAAVAAAGAEVLVMETAETADHRRMAEQIRSLTPESGLSGVVSLLALDETPQPEHPAVANGLAGTQTLIQALIALAVHAPLWILTRGAVAAEPGEALANPAQAAAWGLARVSALEHPDQGGGLIDLPADFDQRAQDLLCSVLAGCGEDQAAIRPSGIFGRRLTRAAEPGAAKPWTPRGTTLITGGTGAIAGHVARWLADRGAPRLVLTSRSGPGAYGAAALAAELAAAGSTVEVMTSDAGDGAELTGVVERIGLDGPPLTAVMHAAGVPQATALDETSVDELASLMTAKAVGATLLDELTADLDLEAFVLFSSISATWGSGLQAGYAAANTYLDALAENRLSRGLPATSVAWGPWDGGGMTDQEDAAQMERRGLCLLEPAQAVRALAQTLDSRDSLVTVADVDWDRFAPPFTVRRPSPLIESLPEVAAALAALDGSDSADSTAGDALAARLAGLSRAEQDRLLTDLVRAEAAAVLGHTSIEAVQADRSFSDLGADSLTAVELRDRLNSATGLRLPSTLLFDYPTPAALAAYIWSCQANEASPARPVLAALDDLEGLLGGITADGDAAQITARLEVVLSKWKESRDTSAGQQVAEKLESSTDDEVFDFIGKELGIY</sequence>
<comment type="caution">
    <text evidence="11">The sequence shown here is derived from an EMBL/GenBank/DDBJ whole genome shotgun (WGS) entry which is preliminary data.</text>
</comment>
<dbReference type="InterPro" id="IPR014030">
    <property type="entry name" value="Ketoacyl_synth_N"/>
</dbReference>
<dbReference type="Gene3D" id="3.40.366.10">
    <property type="entry name" value="Malonyl-Coenzyme A Acyl Carrier Protein, domain 2"/>
    <property type="match status" value="3"/>
</dbReference>
<accession>A0ABP5YK43</accession>
<dbReference type="PROSITE" id="PS50075">
    <property type="entry name" value="CARRIER"/>
    <property type="match status" value="3"/>
</dbReference>
<dbReference type="InterPro" id="IPR036736">
    <property type="entry name" value="ACP-like_sf"/>
</dbReference>
<dbReference type="SMART" id="SM00823">
    <property type="entry name" value="PKS_PP"/>
    <property type="match status" value="3"/>
</dbReference>
<dbReference type="InterPro" id="IPR020806">
    <property type="entry name" value="PKS_PP-bd"/>
</dbReference>
<dbReference type="InterPro" id="IPR014031">
    <property type="entry name" value="Ketoacyl_synth_C"/>
</dbReference>
<evidence type="ECO:0008006" key="13">
    <source>
        <dbReference type="Google" id="ProtNLM"/>
    </source>
</evidence>
<evidence type="ECO:0000256" key="6">
    <source>
        <dbReference type="ARBA" id="ARBA00023268"/>
    </source>
</evidence>
<feature type="domain" description="Carrier" evidence="9">
    <location>
        <begin position="3082"/>
        <end position="3157"/>
    </location>
</feature>
<comment type="cofactor">
    <cofactor evidence="1">
        <name>pantetheine 4'-phosphate</name>
        <dbReference type="ChEBI" id="CHEBI:47942"/>
    </cofactor>
</comment>
<dbReference type="PANTHER" id="PTHR43775:SF51">
    <property type="entry name" value="INACTIVE PHENOLPHTHIOCEROL SYNTHESIS POLYKETIDE SYNTHASE TYPE I PKS1-RELATED"/>
    <property type="match status" value="1"/>
</dbReference>
<feature type="domain" description="Carrier" evidence="9">
    <location>
        <begin position="1514"/>
        <end position="1589"/>
    </location>
</feature>
<evidence type="ECO:0000256" key="1">
    <source>
        <dbReference type="ARBA" id="ARBA00001957"/>
    </source>
</evidence>
<dbReference type="Gene3D" id="3.40.50.11460">
    <property type="match status" value="1"/>
</dbReference>
<dbReference type="InterPro" id="IPR018201">
    <property type="entry name" value="Ketoacyl_synth_AS"/>
</dbReference>
<dbReference type="Pfam" id="PF00698">
    <property type="entry name" value="Acyl_transf_1"/>
    <property type="match status" value="3"/>
</dbReference>
<dbReference type="InterPro" id="IPR013968">
    <property type="entry name" value="PKS_KR"/>
</dbReference>
<reference evidence="12" key="1">
    <citation type="journal article" date="2019" name="Int. J. Syst. Evol. Microbiol.">
        <title>The Global Catalogue of Microorganisms (GCM) 10K type strain sequencing project: providing services to taxonomists for standard genome sequencing and annotation.</title>
        <authorList>
            <consortium name="The Broad Institute Genomics Platform"/>
            <consortium name="The Broad Institute Genome Sequencing Center for Infectious Disease"/>
            <person name="Wu L."/>
            <person name="Ma J."/>
        </authorList>
    </citation>
    <scope>NUCLEOTIDE SEQUENCE [LARGE SCALE GENOMIC DNA]</scope>
    <source>
        <strain evidence="12">JCM 4395</strain>
    </source>
</reference>
<dbReference type="InterPro" id="IPR016035">
    <property type="entry name" value="Acyl_Trfase/lysoPLipase"/>
</dbReference>
<dbReference type="Gene3D" id="6.10.140.1830">
    <property type="match status" value="2"/>
</dbReference>
<dbReference type="Pfam" id="PF18369">
    <property type="entry name" value="PKS_DE"/>
    <property type="match status" value="3"/>
</dbReference>
<dbReference type="InterPro" id="IPR016039">
    <property type="entry name" value="Thiolase-like"/>
</dbReference>
<keyword evidence="5" id="KW-0045">Antibiotic biosynthesis</keyword>
<dbReference type="PROSITE" id="PS00606">
    <property type="entry name" value="KS3_1"/>
    <property type="match status" value="3"/>
</dbReference>
<dbReference type="InterPro" id="IPR041618">
    <property type="entry name" value="PKS_DE"/>
</dbReference>
<dbReference type="InterPro" id="IPR032821">
    <property type="entry name" value="PKS_assoc"/>
</dbReference>
<dbReference type="SUPFAM" id="SSF52151">
    <property type="entry name" value="FabD/lysophospholipase-like"/>
    <property type="match status" value="3"/>
</dbReference>
<dbReference type="SUPFAM" id="SSF53901">
    <property type="entry name" value="Thiolase-like"/>
    <property type="match status" value="3"/>
</dbReference>
<keyword evidence="2" id="KW-0596">Phosphopantetheine</keyword>
<dbReference type="Gene3D" id="1.10.1200.10">
    <property type="entry name" value="ACP-like"/>
    <property type="match status" value="3"/>
</dbReference>
<evidence type="ECO:0000259" key="9">
    <source>
        <dbReference type="PROSITE" id="PS50075"/>
    </source>
</evidence>
<feature type="domain" description="Carrier" evidence="9">
    <location>
        <begin position="4639"/>
        <end position="4714"/>
    </location>
</feature>
<dbReference type="InterPro" id="IPR050091">
    <property type="entry name" value="PKS_NRPS_Biosynth_Enz"/>
</dbReference>
<dbReference type="InterPro" id="IPR014043">
    <property type="entry name" value="Acyl_transferase_dom"/>
</dbReference>
<protein>
    <recommendedName>
        <fullName evidence="13">Polyketide synthase</fullName>
    </recommendedName>
</protein>
<dbReference type="Pfam" id="PF02801">
    <property type="entry name" value="Ketoacyl-synt_C"/>
    <property type="match status" value="3"/>
</dbReference>
<dbReference type="InterPro" id="IPR009081">
    <property type="entry name" value="PP-bd_ACP"/>
</dbReference>
<dbReference type="Gene3D" id="3.40.50.720">
    <property type="entry name" value="NAD(P)-binding Rossmann-like Domain"/>
    <property type="match status" value="3"/>
</dbReference>
<evidence type="ECO:0000256" key="8">
    <source>
        <dbReference type="SAM" id="MobiDB-lite"/>
    </source>
</evidence>
<feature type="domain" description="Ketosynthase family 3 (KS3)" evidence="10">
    <location>
        <begin position="1608"/>
        <end position="2032"/>
    </location>
</feature>
<dbReference type="PROSITE" id="PS00012">
    <property type="entry name" value="PHOSPHOPANTETHEINE"/>
    <property type="match status" value="3"/>
</dbReference>
<dbReference type="PANTHER" id="PTHR43775">
    <property type="entry name" value="FATTY ACID SYNTHASE"/>
    <property type="match status" value="1"/>
</dbReference>
<dbReference type="InterPro" id="IPR036299">
    <property type="entry name" value="Polyketide_synth_docking_sf"/>
</dbReference>
<keyword evidence="4" id="KW-0808">Transferase</keyword>
<dbReference type="NCBIfam" id="NF045894">
    <property type="entry name" value="PKS_plus_SDR"/>
    <property type="match status" value="3"/>
</dbReference>
<evidence type="ECO:0000313" key="11">
    <source>
        <dbReference type="EMBL" id="GAA2480569.1"/>
    </source>
</evidence>
<dbReference type="InterPro" id="IPR057326">
    <property type="entry name" value="KR_dom"/>
</dbReference>
<dbReference type="Proteomes" id="UP001501777">
    <property type="component" value="Unassembled WGS sequence"/>
</dbReference>
<name>A0ABP5YK43_STRLO</name>
<dbReference type="CDD" id="cd00833">
    <property type="entry name" value="PKS"/>
    <property type="match status" value="3"/>
</dbReference>
<dbReference type="PROSITE" id="PS52004">
    <property type="entry name" value="KS3_2"/>
    <property type="match status" value="3"/>
</dbReference>
<keyword evidence="7" id="KW-0012">Acyltransferase</keyword>
<dbReference type="Pfam" id="PF08990">
    <property type="entry name" value="Docking"/>
    <property type="match status" value="1"/>
</dbReference>
<dbReference type="SMART" id="SM00825">
    <property type="entry name" value="PKS_KS"/>
    <property type="match status" value="3"/>
</dbReference>
<dbReference type="InterPro" id="IPR016036">
    <property type="entry name" value="Malonyl_transacylase_ACP-bd"/>
</dbReference>
<dbReference type="InterPro" id="IPR020841">
    <property type="entry name" value="PKS_Beta-ketoAc_synthase_dom"/>
</dbReference>
<dbReference type="CDD" id="cd08952">
    <property type="entry name" value="KR_1_SDR_x"/>
    <property type="match status" value="3"/>
</dbReference>
<dbReference type="SUPFAM" id="SSF55048">
    <property type="entry name" value="Probable ACP-binding domain of malonyl-CoA ACP transacylase"/>
    <property type="match status" value="3"/>
</dbReference>
<dbReference type="Pfam" id="PF08659">
    <property type="entry name" value="KR"/>
    <property type="match status" value="3"/>
</dbReference>
<dbReference type="SUPFAM" id="SSF101173">
    <property type="entry name" value="Docking domain B of the erythromycin polyketide synthase (DEBS)"/>
    <property type="match status" value="1"/>
</dbReference>
<evidence type="ECO:0000256" key="7">
    <source>
        <dbReference type="ARBA" id="ARBA00023315"/>
    </source>
</evidence>
<dbReference type="InterPro" id="IPR001227">
    <property type="entry name" value="Ac_transferase_dom_sf"/>
</dbReference>
<evidence type="ECO:0000256" key="2">
    <source>
        <dbReference type="ARBA" id="ARBA00022450"/>
    </source>
</evidence>
<gene>
    <name evidence="11" type="ORF">GCM10010276_16620</name>
</gene>
<feature type="region of interest" description="Disordered" evidence="8">
    <location>
        <begin position="2032"/>
        <end position="2053"/>
    </location>
</feature>
<keyword evidence="6" id="KW-0511">Multifunctional enzyme</keyword>
<dbReference type="Pfam" id="PF00550">
    <property type="entry name" value="PP-binding"/>
    <property type="match status" value="3"/>
</dbReference>
<evidence type="ECO:0000256" key="4">
    <source>
        <dbReference type="ARBA" id="ARBA00022679"/>
    </source>
</evidence>
<dbReference type="EMBL" id="BAAASG010000004">
    <property type="protein sequence ID" value="GAA2480569.1"/>
    <property type="molecule type" value="Genomic_DNA"/>
</dbReference>
<dbReference type="InterPro" id="IPR036291">
    <property type="entry name" value="NAD(P)-bd_dom_sf"/>
</dbReference>
<evidence type="ECO:0000259" key="10">
    <source>
        <dbReference type="PROSITE" id="PS52004"/>
    </source>
</evidence>
<dbReference type="SMART" id="SM01294">
    <property type="entry name" value="PKS_PP_betabranch"/>
    <property type="match status" value="3"/>
</dbReference>
<dbReference type="SUPFAM" id="SSF51735">
    <property type="entry name" value="NAD(P)-binding Rossmann-fold domains"/>
    <property type="match status" value="6"/>
</dbReference>
<keyword evidence="12" id="KW-1185">Reference proteome</keyword>
<proteinExistence type="predicted"/>
<feature type="domain" description="Ketosynthase family 3 (KS3)" evidence="10">
    <location>
        <begin position="3180"/>
        <end position="3611"/>
    </location>
</feature>
<dbReference type="InterPro" id="IPR015083">
    <property type="entry name" value="NorB/c/GfsB-D-like_docking"/>
</dbReference>
<organism evidence="11 12">
    <name type="scientific">Streptomyces longisporus</name>
    <dbReference type="NCBI Taxonomy" id="1948"/>
    <lineage>
        <taxon>Bacteria</taxon>
        <taxon>Bacillati</taxon>
        <taxon>Actinomycetota</taxon>
        <taxon>Actinomycetes</taxon>
        <taxon>Kitasatosporales</taxon>
        <taxon>Streptomycetaceae</taxon>
        <taxon>Streptomyces</taxon>
    </lineage>
</organism>
<evidence type="ECO:0000256" key="5">
    <source>
        <dbReference type="ARBA" id="ARBA00023194"/>
    </source>
</evidence>